<evidence type="ECO:0000256" key="6">
    <source>
        <dbReference type="ARBA" id="ARBA00023014"/>
    </source>
</evidence>
<keyword evidence="9" id="KW-1185">Reference proteome</keyword>
<dbReference type="AlphaFoldDB" id="A0A552UF92"/>
<dbReference type="PANTHER" id="PTHR43756">
    <property type="entry name" value="CHOLINE MONOOXYGENASE, CHLOROPLASTIC"/>
    <property type="match status" value="1"/>
</dbReference>
<keyword evidence="6" id="KW-0411">Iron-sulfur</keyword>
<protein>
    <submittedName>
        <fullName evidence="8">Aromatic ring-hydroxylating dioxygenase subunit alpha</fullName>
    </submittedName>
</protein>
<dbReference type="InterPro" id="IPR036922">
    <property type="entry name" value="Rieske_2Fe-2S_sf"/>
</dbReference>
<sequence>MNAVTPFRTPTPGQRALAEAIPGLALAIAPAAVTSAVPASAYTDPVRYARERDRLFGAMPVCLAPSALLPRPGMSVTHDGFGVPVLLTRDARGVAHAFLNVCRHRGTRLVEGSAPSDAPRLVCPYHAWTYKLDGSLAGLPRPETFPCLDRHERGLVALPMREAGGLIWVGLDPARSYDFDLVAGPLAADFDALGFADQYLYARQTHAVASNWKLIMDAFLESYHVTRLHADTIGKFFQDGVTTGDAIGPHARSAVGRAAALEGVDWNDWGALRRSVTFAYQLLPATVIVASPDYINIMTLMPQEVDRTLVEDFMLIPEPPRDAKAEDHWARSWKLLDQGVFAGEDFRAAALGQQGLSSGAVDHVLLGGLEQGVKRFHDTVEDLLA</sequence>
<feature type="domain" description="Rieske" evidence="7">
    <location>
        <begin position="60"/>
        <end position="169"/>
    </location>
</feature>
<keyword evidence="8" id="KW-0223">Dioxygenase</keyword>
<gene>
    <name evidence="8" type="ORF">FMM06_01170</name>
</gene>
<dbReference type="Pfam" id="PF00848">
    <property type="entry name" value="Ring_hydroxyl_A"/>
    <property type="match status" value="1"/>
</dbReference>
<dbReference type="PANTHER" id="PTHR43756:SF5">
    <property type="entry name" value="CHOLINE MONOOXYGENASE, CHLOROPLASTIC"/>
    <property type="match status" value="1"/>
</dbReference>
<evidence type="ECO:0000259" key="7">
    <source>
        <dbReference type="PROSITE" id="PS51296"/>
    </source>
</evidence>
<evidence type="ECO:0000256" key="5">
    <source>
        <dbReference type="ARBA" id="ARBA00023004"/>
    </source>
</evidence>
<dbReference type="Pfam" id="PF00355">
    <property type="entry name" value="Rieske"/>
    <property type="match status" value="1"/>
</dbReference>
<name>A0A552UF92_9SPHN</name>
<comment type="cofactor">
    <cofactor evidence="1">
        <name>Fe cation</name>
        <dbReference type="ChEBI" id="CHEBI:24875"/>
    </cofactor>
</comment>
<organism evidence="8 9">
    <name type="scientific">Glacieibacterium frigidum</name>
    <dbReference type="NCBI Taxonomy" id="2593303"/>
    <lineage>
        <taxon>Bacteria</taxon>
        <taxon>Pseudomonadati</taxon>
        <taxon>Pseudomonadota</taxon>
        <taxon>Alphaproteobacteria</taxon>
        <taxon>Sphingomonadales</taxon>
        <taxon>Sphingosinicellaceae</taxon>
        <taxon>Glacieibacterium</taxon>
    </lineage>
</organism>
<dbReference type="PROSITE" id="PS51296">
    <property type="entry name" value="RIESKE"/>
    <property type="match status" value="1"/>
</dbReference>
<dbReference type="SUPFAM" id="SSF50022">
    <property type="entry name" value="ISP domain"/>
    <property type="match status" value="1"/>
</dbReference>
<accession>A0A552UF92</accession>
<dbReference type="GO" id="GO:0005506">
    <property type="term" value="F:iron ion binding"/>
    <property type="evidence" value="ECO:0007669"/>
    <property type="project" value="InterPro"/>
</dbReference>
<keyword evidence="2" id="KW-0001">2Fe-2S</keyword>
<evidence type="ECO:0000256" key="3">
    <source>
        <dbReference type="ARBA" id="ARBA00022723"/>
    </source>
</evidence>
<dbReference type="EMBL" id="VJWA01000001">
    <property type="protein sequence ID" value="TRW16849.1"/>
    <property type="molecule type" value="Genomic_DNA"/>
</dbReference>
<reference evidence="8 9" key="1">
    <citation type="submission" date="2019-07" db="EMBL/GenBank/DDBJ databases">
        <title>Novel species isolated from glacier.</title>
        <authorList>
            <person name="Liu Q."/>
            <person name="Xin Y.-H."/>
        </authorList>
    </citation>
    <scope>NUCLEOTIDE SEQUENCE [LARGE SCALE GENOMIC DNA]</scope>
    <source>
        <strain evidence="8 9">LB1R16</strain>
    </source>
</reference>
<dbReference type="GO" id="GO:0051537">
    <property type="term" value="F:2 iron, 2 sulfur cluster binding"/>
    <property type="evidence" value="ECO:0007669"/>
    <property type="project" value="UniProtKB-KW"/>
</dbReference>
<dbReference type="PRINTS" id="PR00090">
    <property type="entry name" value="RNGDIOXGNASE"/>
</dbReference>
<proteinExistence type="predicted"/>
<dbReference type="GO" id="GO:0051213">
    <property type="term" value="F:dioxygenase activity"/>
    <property type="evidence" value="ECO:0007669"/>
    <property type="project" value="UniProtKB-KW"/>
</dbReference>
<evidence type="ECO:0000313" key="9">
    <source>
        <dbReference type="Proteomes" id="UP000317894"/>
    </source>
</evidence>
<dbReference type="RefSeq" id="WP_143554393.1">
    <property type="nucleotide sequence ID" value="NZ_VJWA01000001.1"/>
</dbReference>
<keyword evidence="5" id="KW-0408">Iron</keyword>
<dbReference type="Proteomes" id="UP000317894">
    <property type="component" value="Unassembled WGS sequence"/>
</dbReference>
<evidence type="ECO:0000313" key="8">
    <source>
        <dbReference type="EMBL" id="TRW16849.1"/>
    </source>
</evidence>
<dbReference type="Gene3D" id="3.90.380.10">
    <property type="entry name" value="Naphthalene 1,2-dioxygenase Alpha Subunit, Chain A, domain 1"/>
    <property type="match status" value="1"/>
</dbReference>
<dbReference type="OrthoDB" id="7458380at2"/>
<evidence type="ECO:0000256" key="4">
    <source>
        <dbReference type="ARBA" id="ARBA00023002"/>
    </source>
</evidence>
<dbReference type="SUPFAM" id="SSF55961">
    <property type="entry name" value="Bet v1-like"/>
    <property type="match status" value="1"/>
</dbReference>
<evidence type="ECO:0000256" key="2">
    <source>
        <dbReference type="ARBA" id="ARBA00022714"/>
    </source>
</evidence>
<dbReference type="InterPro" id="IPR015879">
    <property type="entry name" value="Ring_hydroxy_dOase_asu_C_dom"/>
</dbReference>
<keyword evidence="4" id="KW-0560">Oxidoreductase</keyword>
<evidence type="ECO:0000256" key="1">
    <source>
        <dbReference type="ARBA" id="ARBA00001962"/>
    </source>
</evidence>
<dbReference type="InterPro" id="IPR017941">
    <property type="entry name" value="Rieske_2Fe-2S"/>
</dbReference>
<dbReference type="CDD" id="cd03469">
    <property type="entry name" value="Rieske_RO_Alpha_N"/>
    <property type="match status" value="1"/>
</dbReference>
<dbReference type="Gene3D" id="2.102.10.10">
    <property type="entry name" value="Rieske [2Fe-2S] iron-sulphur domain"/>
    <property type="match status" value="1"/>
</dbReference>
<keyword evidence="3" id="KW-0479">Metal-binding</keyword>
<dbReference type="InterPro" id="IPR001663">
    <property type="entry name" value="Rng_hydr_dOase-A"/>
</dbReference>
<comment type="caution">
    <text evidence="8">The sequence shown here is derived from an EMBL/GenBank/DDBJ whole genome shotgun (WGS) entry which is preliminary data.</text>
</comment>